<dbReference type="eggNOG" id="COG0553">
    <property type="taxonomic scope" value="Bacteria"/>
</dbReference>
<dbReference type="Proteomes" id="UP000001558">
    <property type="component" value="Chromosome"/>
</dbReference>
<keyword evidence="2" id="KW-0547">Nucleotide-binding</keyword>
<dbReference type="KEGG" id="slo:Shew_1892"/>
<dbReference type="Pfam" id="PF00176">
    <property type="entry name" value="SNF2-rel_dom"/>
    <property type="match status" value="1"/>
</dbReference>
<dbReference type="InterPro" id="IPR049730">
    <property type="entry name" value="SNF2/RAD54-like_C"/>
</dbReference>
<sequence>MLLQTAVQEFSHQERFSALQALLGDRLLECQRQAHIIRGIFAGEPKITCQVSLNDQGKISGRCDCGQPRCAHQAALVIEQAARRALDEQGRSRRSDTAIRLFRSDLKERFDPFPTMARHRILYLLVPSETGLQLKVLKGYLNKNGRYQLKGPLGFELLQSQPVPKYVSQTDLKLLHTLRAFAADFSSQNIDEISSALGSSTEDSSRVSKSSSNFNAESGSEKTGQAHLPDYLTSVASSLEAQTAQQDLSPAETSSEQAIIIDLDCAFAETNSETDNSNDSSAQLGGDFYRLLFASGRCFFGKVAGEPVRLATHYDEDYLDESFMLPLCPGVWLDTCSGTGIIDKRRDVRVNQTLLEGVDLDGDWLPRLEIARESLDQSWLEPLLAPIDVAKFSMVHRGQRYDFESLSYLGAGHKAFMAQFAKCQLLLNPLPLLTSQFEPAVTESLGEGLRLVPGEASEHVVLLRTLSLKGWQIELVAKQRFVQVAANAWYGEVNSADKDWFELSLGVEVEGKRVNLLPLLVNLIRQGKLSRDFNQATSGEQSGANGSADQPQEVALELESGAILTLPAARIQRILAVLDELFTQQPLNDQEKLVLARHHLGRIPLLDDALSQSEQALTWSGEAKLRQHAKALGRYLNEQQSRRADRLGTIDFVTPDGLNAELRPYQVEGVAWLQFIKRHGFGAILADDMGLGKTLQTLCSILLDKQAGVTKAPVLVIAPTSLLSNWQREIAQFTPSLTSFVWSGRARHDNEQALTDVDVLITSYGILAQDAERLTKLNWHQVILDEAQTIKNSRSRITKLVNRLQTQHRLCLTGTPMENHLGELWSLFHFLMPGFLGTATQFQRQFKQPIEKDHCDASRQRLAQRLAPFMLRRTKSQVATELPTKTVINTLIELSQSQSDLYETIRLTVAEQVQLALRQTGAKANRLMISNALLKLRQVCCHPAMLNLGQLGQVGETENSKVAISPEVNLSQSVTGLDGAQDELNAESSKLAWLENKLPSMIEDGRNILIFSSFTSMLDLIAEQLERQQIGYEMLTGRSRHRDRIIERFRRGEVNVFLISLKAGGSGLNLTEADVVIHVDPWWNPAAEEQASDRAYRIGQDKPVFVYKLICQNTVEERIQQLQQSKQALAQSMYQTESLTAAEMDRDDWLALLQPITEQLI</sequence>
<dbReference type="HOGENOM" id="CLU_000315_21_0_6"/>
<dbReference type="InterPro" id="IPR014001">
    <property type="entry name" value="Helicase_ATP-bd"/>
</dbReference>
<dbReference type="PROSITE" id="PS51192">
    <property type="entry name" value="HELICASE_ATP_BIND_1"/>
    <property type="match status" value="1"/>
</dbReference>
<keyword evidence="1" id="KW-0378">Hydrolase</keyword>
<dbReference type="SMART" id="SM00490">
    <property type="entry name" value="HELICc"/>
    <property type="match status" value="1"/>
</dbReference>
<dbReference type="Pfam" id="PF00271">
    <property type="entry name" value="Helicase_C"/>
    <property type="match status" value="1"/>
</dbReference>
<proteinExistence type="predicted"/>
<evidence type="ECO:0000256" key="3">
    <source>
        <dbReference type="SAM" id="MobiDB-lite"/>
    </source>
</evidence>
<dbReference type="Gene3D" id="3.40.50.300">
    <property type="entry name" value="P-loop containing nucleotide triphosphate hydrolases"/>
    <property type="match status" value="1"/>
</dbReference>
<dbReference type="STRING" id="323850.Shew_1892"/>
<evidence type="ECO:0000256" key="2">
    <source>
        <dbReference type="ARBA" id="ARBA00022806"/>
    </source>
</evidence>
<dbReference type="InterPro" id="IPR038718">
    <property type="entry name" value="SNF2-like_sf"/>
</dbReference>
<keyword evidence="2" id="KW-0067">ATP-binding</keyword>
<dbReference type="CDD" id="cd18793">
    <property type="entry name" value="SF2_C_SNF"/>
    <property type="match status" value="1"/>
</dbReference>
<keyword evidence="2" id="KW-0347">Helicase</keyword>
<dbReference type="InterPro" id="IPR027417">
    <property type="entry name" value="P-loop_NTPase"/>
</dbReference>
<dbReference type="GO" id="GO:0005524">
    <property type="term" value="F:ATP binding"/>
    <property type="evidence" value="ECO:0007669"/>
    <property type="project" value="InterPro"/>
</dbReference>
<dbReference type="InterPro" id="IPR001650">
    <property type="entry name" value="Helicase_C-like"/>
</dbReference>
<evidence type="ECO:0000256" key="1">
    <source>
        <dbReference type="ARBA" id="ARBA00022801"/>
    </source>
</evidence>
<feature type="domain" description="Helicase ATP-binding" evidence="4">
    <location>
        <begin position="674"/>
        <end position="834"/>
    </location>
</feature>
<evidence type="ECO:0000313" key="6">
    <source>
        <dbReference type="EMBL" id="ABO23758.1"/>
    </source>
</evidence>
<dbReference type="GO" id="GO:0016787">
    <property type="term" value="F:hydrolase activity"/>
    <property type="evidence" value="ECO:0007669"/>
    <property type="project" value="UniProtKB-KW"/>
</dbReference>
<accession>A3QE60</accession>
<dbReference type="CDD" id="cd18012">
    <property type="entry name" value="DEXQc_arch_SWI2_SNF2"/>
    <property type="match status" value="1"/>
</dbReference>
<dbReference type="SUPFAM" id="SSF52540">
    <property type="entry name" value="P-loop containing nucleoside triphosphate hydrolases"/>
    <property type="match status" value="2"/>
</dbReference>
<feature type="domain" description="Helicase C-terminal" evidence="5">
    <location>
        <begin position="993"/>
        <end position="1140"/>
    </location>
</feature>
<dbReference type="SMART" id="SM00487">
    <property type="entry name" value="DEXDc"/>
    <property type="match status" value="1"/>
</dbReference>
<evidence type="ECO:0000313" key="7">
    <source>
        <dbReference type="Proteomes" id="UP000001558"/>
    </source>
</evidence>
<dbReference type="OrthoDB" id="9760715at2"/>
<feature type="region of interest" description="Disordered" evidence="3">
    <location>
        <begin position="197"/>
        <end position="225"/>
    </location>
</feature>
<gene>
    <name evidence="6" type="ordered locus">Shew_1892</name>
</gene>
<dbReference type="EMBL" id="CP000606">
    <property type="protein sequence ID" value="ABO23758.1"/>
    <property type="molecule type" value="Genomic_DNA"/>
</dbReference>
<protein>
    <submittedName>
        <fullName evidence="6">SNF2-related protein</fullName>
    </submittedName>
</protein>
<name>A3QE60_SHELP</name>
<dbReference type="AlphaFoldDB" id="A3QE60"/>
<dbReference type="InterPro" id="IPR000330">
    <property type="entry name" value="SNF2_N"/>
</dbReference>
<evidence type="ECO:0000259" key="4">
    <source>
        <dbReference type="PROSITE" id="PS51192"/>
    </source>
</evidence>
<dbReference type="PROSITE" id="PS51194">
    <property type="entry name" value="HELICASE_CTER"/>
    <property type="match status" value="1"/>
</dbReference>
<keyword evidence="7" id="KW-1185">Reference proteome</keyword>
<reference evidence="6 7" key="1">
    <citation type="submission" date="2007-03" db="EMBL/GenBank/DDBJ databases">
        <title>Complete sequence of Shewanella loihica PV-4.</title>
        <authorList>
            <consortium name="US DOE Joint Genome Institute"/>
            <person name="Copeland A."/>
            <person name="Lucas S."/>
            <person name="Lapidus A."/>
            <person name="Barry K."/>
            <person name="Detter J.C."/>
            <person name="Glavina del Rio T."/>
            <person name="Hammon N."/>
            <person name="Israni S."/>
            <person name="Dalin E."/>
            <person name="Tice H."/>
            <person name="Pitluck S."/>
            <person name="Chain P."/>
            <person name="Malfatti S."/>
            <person name="Shin M."/>
            <person name="Vergez L."/>
            <person name="Schmutz J."/>
            <person name="Larimer F."/>
            <person name="Land M."/>
            <person name="Hauser L."/>
            <person name="Kyrpides N."/>
            <person name="Mikhailova N."/>
            <person name="Romine M.F."/>
            <person name="Serres G."/>
            <person name="Fredrickson J."/>
            <person name="Tiedje J."/>
            <person name="Richardson P."/>
        </authorList>
    </citation>
    <scope>NUCLEOTIDE SEQUENCE [LARGE SCALE GENOMIC DNA]</scope>
    <source>
        <strain evidence="7">ATCC BAA-1088 / PV-4</strain>
    </source>
</reference>
<feature type="compositionally biased region" description="Low complexity" evidence="3">
    <location>
        <begin position="199"/>
        <end position="212"/>
    </location>
</feature>
<evidence type="ECO:0000259" key="5">
    <source>
        <dbReference type="PROSITE" id="PS51194"/>
    </source>
</evidence>
<dbReference type="Gene3D" id="3.40.50.10810">
    <property type="entry name" value="Tandem AAA-ATPase domain"/>
    <property type="match status" value="1"/>
</dbReference>
<organism evidence="6 7">
    <name type="scientific">Shewanella loihica (strain ATCC BAA-1088 / PV-4)</name>
    <dbReference type="NCBI Taxonomy" id="323850"/>
    <lineage>
        <taxon>Bacteria</taxon>
        <taxon>Pseudomonadati</taxon>
        <taxon>Pseudomonadota</taxon>
        <taxon>Gammaproteobacteria</taxon>
        <taxon>Alteromonadales</taxon>
        <taxon>Shewanellaceae</taxon>
        <taxon>Shewanella</taxon>
    </lineage>
</organism>
<dbReference type="GO" id="GO:0004386">
    <property type="term" value="F:helicase activity"/>
    <property type="evidence" value="ECO:0007669"/>
    <property type="project" value="UniProtKB-KW"/>
</dbReference>
<feature type="compositionally biased region" description="Polar residues" evidence="3">
    <location>
        <begin position="213"/>
        <end position="223"/>
    </location>
</feature>
<dbReference type="PANTHER" id="PTHR10799">
    <property type="entry name" value="SNF2/RAD54 HELICASE FAMILY"/>
    <property type="match status" value="1"/>
</dbReference>